<evidence type="ECO:0000256" key="1">
    <source>
        <dbReference type="SAM" id="MobiDB-lite"/>
    </source>
</evidence>
<dbReference type="RefSeq" id="XP_033797570.1">
    <property type="nucleotide sequence ID" value="XM_033941679.1"/>
</dbReference>
<feature type="region of interest" description="Disordered" evidence="1">
    <location>
        <begin position="1"/>
        <end position="23"/>
    </location>
</feature>
<dbReference type="InParanoid" id="A0A6P8QNT4"/>
<dbReference type="Proteomes" id="UP000515159">
    <property type="component" value="Chromosome 4"/>
</dbReference>
<keyword evidence="2" id="KW-1185">Reference proteome</keyword>
<feature type="compositionally biased region" description="Basic residues" evidence="1">
    <location>
        <begin position="45"/>
        <end position="66"/>
    </location>
</feature>
<dbReference type="OrthoDB" id="9909727at2759"/>
<reference evidence="3" key="1">
    <citation type="submission" date="2025-08" db="UniProtKB">
        <authorList>
            <consortium name="RefSeq"/>
        </authorList>
    </citation>
    <scope>IDENTIFICATION</scope>
</reference>
<feature type="region of interest" description="Disordered" evidence="1">
    <location>
        <begin position="36"/>
        <end position="215"/>
    </location>
</feature>
<protein>
    <submittedName>
        <fullName evidence="3">Translation initiation factor IF-2-like</fullName>
    </submittedName>
</protein>
<dbReference type="KEGG" id="gsh:117359248"/>
<dbReference type="GeneID" id="117359248"/>
<proteinExistence type="predicted"/>
<evidence type="ECO:0000313" key="3">
    <source>
        <dbReference type="RefSeq" id="XP_033797570.1"/>
    </source>
</evidence>
<gene>
    <name evidence="3" type="primary">LOC117359248</name>
</gene>
<accession>A0A6P8QNT4</accession>
<dbReference type="CDD" id="cd00229">
    <property type="entry name" value="SGNH_hydrolase"/>
    <property type="match status" value="1"/>
</dbReference>
<dbReference type="InterPro" id="IPR036514">
    <property type="entry name" value="SGNH_hydro_sf"/>
</dbReference>
<dbReference type="SUPFAM" id="SSF52266">
    <property type="entry name" value="SGNH hydrolase"/>
    <property type="match status" value="1"/>
</dbReference>
<sequence>MRRGGGAGKEGTRKGAGPVSSLSFFPLRRLEPRRVAGMRAGCAKKTFRGSRAKKPFRGSRAARPRSRGGVTSHALRRVSGAGAGFTAPLPSTQTTEMTGRAREESSRKTRSIPPLLGPGGRGESGFSPSLLGPGGRGESGFSPSLLGPGGRGESGFSPSLLGPGPCGRGESTYPPSLLGPGGRGESAYPPSLLGPGGRGEATYPPSLLGPGGRGEMGFPRRANEGAQVSGATGPWSASWQGDGWGWDESRAAGGQQQQQALLPTPPGRGLVHLGERFPASEQELQYLYSLIQREAEKRGSPWVAGLCLAVKNISTAAEEQPGWPTVSLQQGEYEERPAPLPTVAPSEGVLEQIRIVWIAGHSAVACASRRACNSPYGQHLGLAANGVQVLWMDKQGVRSDELLPALLRQAEVQPCPDALVIHLGSNDFEQISGIRLIKCIKKDLVFMMTAYPNTKIIWSDILPNRRRRHEKCLDRSRKKINKQISDFVRSLGGIQIRHDFFLAESASLYRHDGIQLSDIGNDLFNMMLQGAIKSAFGIV</sequence>
<evidence type="ECO:0000313" key="2">
    <source>
        <dbReference type="Proteomes" id="UP000515159"/>
    </source>
</evidence>
<organism evidence="2 3">
    <name type="scientific">Geotrypetes seraphini</name>
    <name type="common">Gaboon caecilian</name>
    <name type="synonym">Caecilia seraphini</name>
    <dbReference type="NCBI Taxonomy" id="260995"/>
    <lineage>
        <taxon>Eukaryota</taxon>
        <taxon>Metazoa</taxon>
        <taxon>Chordata</taxon>
        <taxon>Craniata</taxon>
        <taxon>Vertebrata</taxon>
        <taxon>Euteleostomi</taxon>
        <taxon>Amphibia</taxon>
        <taxon>Gymnophiona</taxon>
        <taxon>Geotrypetes</taxon>
    </lineage>
</organism>
<dbReference type="Gene3D" id="3.40.50.1110">
    <property type="entry name" value="SGNH hydrolase"/>
    <property type="match status" value="1"/>
</dbReference>
<dbReference type="AlphaFoldDB" id="A0A6P8QNT4"/>
<name>A0A6P8QNT4_GEOSA</name>